<comment type="caution">
    <text evidence="1">The sequence shown here is derived from an EMBL/GenBank/DDBJ whole genome shotgun (WGS) entry which is preliminary data.</text>
</comment>
<protein>
    <submittedName>
        <fullName evidence="1">Uncharacterized protein</fullName>
    </submittedName>
</protein>
<evidence type="ECO:0000313" key="1">
    <source>
        <dbReference type="EMBL" id="HEN28399.1"/>
    </source>
</evidence>
<sequence>MPEDLEALKLLIKGAEIEKYGKNLVDFEPIVIRDVVGNVTIIESQDSPCSGSRWVDAVI</sequence>
<name>A0A7C2PL28_UNCW3</name>
<accession>A0A7C2PL28</accession>
<organism evidence="1">
    <name type="scientific">candidate division WOR-3 bacterium</name>
    <dbReference type="NCBI Taxonomy" id="2052148"/>
    <lineage>
        <taxon>Bacteria</taxon>
        <taxon>Bacteria division WOR-3</taxon>
    </lineage>
</organism>
<reference evidence="1" key="1">
    <citation type="journal article" date="2020" name="mSystems">
        <title>Genome- and Community-Level Interaction Insights into Carbon Utilization and Element Cycling Functions of Hydrothermarchaeota in Hydrothermal Sediment.</title>
        <authorList>
            <person name="Zhou Z."/>
            <person name="Liu Y."/>
            <person name="Xu W."/>
            <person name="Pan J."/>
            <person name="Luo Z.H."/>
            <person name="Li M."/>
        </authorList>
    </citation>
    <scope>NUCLEOTIDE SEQUENCE [LARGE SCALE GENOMIC DNA]</scope>
    <source>
        <strain evidence="1">SpSt-34</strain>
    </source>
</reference>
<gene>
    <name evidence="1" type="ORF">ENQ77_07120</name>
</gene>
<dbReference type="EMBL" id="DSOL01000200">
    <property type="protein sequence ID" value="HEN28399.1"/>
    <property type="molecule type" value="Genomic_DNA"/>
</dbReference>
<dbReference type="AlphaFoldDB" id="A0A7C2PL28"/>
<proteinExistence type="predicted"/>